<name>A0A162YTR3_MUCCL</name>
<dbReference type="Proteomes" id="UP000077051">
    <property type="component" value="Unassembled WGS sequence"/>
</dbReference>
<protein>
    <submittedName>
        <fullName evidence="1">Uncharacterized protein</fullName>
    </submittedName>
</protein>
<proteinExistence type="predicted"/>
<dbReference type="STRING" id="747725.A0A162YTR3"/>
<gene>
    <name evidence="1" type="ORF">MUCCIDRAFT_114080</name>
</gene>
<reference evidence="1 2" key="1">
    <citation type="submission" date="2015-06" db="EMBL/GenBank/DDBJ databases">
        <title>Expansion of signal transduction pathways in fungi by whole-genome duplication.</title>
        <authorList>
            <consortium name="DOE Joint Genome Institute"/>
            <person name="Corrochano L.M."/>
            <person name="Kuo A."/>
            <person name="Marcet-Houben M."/>
            <person name="Polaino S."/>
            <person name="Salamov A."/>
            <person name="Villalobos J.M."/>
            <person name="Alvarez M.I."/>
            <person name="Avalos J."/>
            <person name="Benito E.P."/>
            <person name="Benoit I."/>
            <person name="Burger G."/>
            <person name="Camino L.P."/>
            <person name="Canovas D."/>
            <person name="Cerda-Olmedo E."/>
            <person name="Cheng J.-F."/>
            <person name="Dominguez A."/>
            <person name="Elias M."/>
            <person name="Eslava A.P."/>
            <person name="Glaser F."/>
            <person name="Grimwood J."/>
            <person name="Gutierrez G."/>
            <person name="Heitman J."/>
            <person name="Henrissat B."/>
            <person name="Iturriaga E.A."/>
            <person name="Lang B.F."/>
            <person name="Lavin J.L."/>
            <person name="Lee S."/>
            <person name="Li W."/>
            <person name="Lindquist E."/>
            <person name="Lopez-Garcia S."/>
            <person name="Luque E.M."/>
            <person name="Marcos A.T."/>
            <person name="Martin J."/>
            <person name="Mccluskey K."/>
            <person name="Medina H.R."/>
            <person name="Miralles-Duran A."/>
            <person name="Miyazaki A."/>
            <person name="Munoz-Torres E."/>
            <person name="Oguiza J.A."/>
            <person name="Ohm R."/>
            <person name="Olmedo M."/>
            <person name="Orejas M."/>
            <person name="Ortiz-Castellanos L."/>
            <person name="Pisabarro A.G."/>
            <person name="Rodriguez-Romero J."/>
            <person name="Ruiz-Herrera J."/>
            <person name="Ruiz-Vazquez R."/>
            <person name="Sanz C."/>
            <person name="Schackwitz W."/>
            <person name="Schmutz J."/>
            <person name="Shahriari M."/>
            <person name="Shelest E."/>
            <person name="Silva-Franco F."/>
            <person name="Soanes D."/>
            <person name="Syed K."/>
            <person name="Tagua V.G."/>
            <person name="Talbot N.J."/>
            <person name="Thon M."/>
            <person name="De Vries R.P."/>
            <person name="Wiebenga A."/>
            <person name="Yadav J.S."/>
            <person name="Braun E.L."/>
            <person name="Baker S."/>
            <person name="Garre V."/>
            <person name="Horwitz B."/>
            <person name="Torres-Martinez S."/>
            <person name="Idnurm A."/>
            <person name="Herrera-Estrella A."/>
            <person name="Gabaldon T."/>
            <person name="Grigoriev I.V."/>
        </authorList>
    </citation>
    <scope>NUCLEOTIDE SEQUENCE [LARGE SCALE GENOMIC DNA]</scope>
    <source>
        <strain evidence="1 2">CBS 277.49</strain>
    </source>
</reference>
<keyword evidence="2" id="KW-1185">Reference proteome</keyword>
<evidence type="ECO:0000313" key="2">
    <source>
        <dbReference type="Proteomes" id="UP000077051"/>
    </source>
</evidence>
<accession>A0A162YTR3</accession>
<comment type="caution">
    <text evidence="1">The sequence shown here is derived from an EMBL/GenBank/DDBJ whole genome shotgun (WGS) entry which is preliminary data.</text>
</comment>
<evidence type="ECO:0000313" key="1">
    <source>
        <dbReference type="EMBL" id="OAD00597.1"/>
    </source>
</evidence>
<dbReference type="OrthoDB" id="2278761at2759"/>
<dbReference type="AlphaFoldDB" id="A0A162YTR3"/>
<dbReference type="VEuPathDB" id="FungiDB:MUCCIDRAFT_114080"/>
<organism evidence="1 2">
    <name type="scientific">Mucor lusitanicus CBS 277.49</name>
    <dbReference type="NCBI Taxonomy" id="747725"/>
    <lineage>
        <taxon>Eukaryota</taxon>
        <taxon>Fungi</taxon>
        <taxon>Fungi incertae sedis</taxon>
        <taxon>Mucoromycota</taxon>
        <taxon>Mucoromycotina</taxon>
        <taxon>Mucoromycetes</taxon>
        <taxon>Mucorales</taxon>
        <taxon>Mucorineae</taxon>
        <taxon>Mucoraceae</taxon>
        <taxon>Mucor</taxon>
    </lineage>
</organism>
<dbReference type="EMBL" id="AMYB01000007">
    <property type="protein sequence ID" value="OAD00597.1"/>
    <property type="molecule type" value="Genomic_DNA"/>
</dbReference>
<sequence>MSSKIQTQAHPNQLIETTAIREEHSDGASDKQLWIPFEDVYLADDNAIFQGVDVAVIRAALRAYLQRYYSDVTINITRLLRFKLAGRAWLKKITVLSSVYYATKNREHRRANYHVFFTSPYKNSQGITHIAWYVGSVMWFFKLQFQGTSFFLALVRLTKSAGTTSHSRVIPHVQKTMPREKPKYAVISLDDDIQHQVGLVKQAASGFKYSVILPEGSFDTEDLKDCGKWMHI</sequence>